<evidence type="ECO:0000313" key="2">
    <source>
        <dbReference type="EMBL" id="MTE22601.1"/>
    </source>
</evidence>
<proteinExistence type="predicted"/>
<dbReference type="AlphaFoldDB" id="A0A6G2BJZ0"/>
<feature type="compositionally biased region" description="Acidic residues" evidence="1">
    <location>
        <begin position="16"/>
        <end position="25"/>
    </location>
</feature>
<reference evidence="2 3" key="1">
    <citation type="submission" date="2019-11" db="EMBL/GenBank/DDBJ databases">
        <authorList>
            <person name="Yuan L."/>
        </authorList>
    </citation>
    <scope>NUCLEOTIDE SEQUENCE [LARGE SCALE GENOMIC DNA]</scope>
    <source>
        <strain evidence="2 3">TRM43335</strain>
    </source>
</reference>
<feature type="region of interest" description="Disordered" evidence="1">
    <location>
        <begin position="1"/>
        <end position="36"/>
    </location>
</feature>
<dbReference type="Proteomes" id="UP000473014">
    <property type="component" value="Unassembled WGS sequence"/>
</dbReference>
<evidence type="ECO:0000313" key="3">
    <source>
        <dbReference type="Proteomes" id="UP000473014"/>
    </source>
</evidence>
<dbReference type="RefSeq" id="WP_162466935.1">
    <property type="nucleotide sequence ID" value="NZ_WIXO01000003.1"/>
</dbReference>
<protein>
    <submittedName>
        <fullName evidence="2">Uncharacterized protein</fullName>
    </submittedName>
</protein>
<dbReference type="EMBL" id="WIXO01000003">
    <property type="protein sequence ID" value="MTE22601.1"/>
    <property type="molecule type" value="Genomic_DNA"/>
</dbReference>
<name>A0A6G2BJZ0_9ACTN</name>
<organism evidence="2 3">
    <name type="scientific">Streptomyces taklimakanensis</name>
    <dbReference type="NCBI Taxonomy" id="2569853"/>
    <lineage>
        <taxon>Bacteria</taxon>
        <taxon>Bacillati</taxon>
        <taxon>Actinomycetota</taxon>
        <taxon>Actinomycetes</taxon>
        <taxon>Kitasatosporales</taxon>
        <taxon>Streptomycetaceae</taxon>
        <taxon>Streptomyces</taxon>
    </lineage>
</organism>
<sequence length="312" mass="33317">MSRRRSLSLRPAVSAEPDDADEPEEIGPGRPAAARAGGVVAELTGADVTTPLTVEQVPAPYAGSPAEELDDRERADLTTCERAVASLQVAFAVAGKALATINQARLYRETHSTFAEYVEDRWGMRRSQAYRLIEAWPVAVALSPIGDINEAQVRELVPVAKRHGVGAARTVYEAVREQGGRVTAARLREAVRALPSRLASPDQAGDVVRVAVAEGRLTAPAPARPSVDEHQEPEQDAGDVTPEQVDAGAEAMATLEAAVAQQRQVYEAIPPEVLEAAMLYDLGRAERLRHEGAQYATRAGFRFRGGDEGGGA</sequence>
<gene>
    <name evidence="2" type="ORF">F0L17_26600</name>
</gene>
<evidence type="ECO:0000256" key="1">
    <source>
        <dbReference type="SAM" id="MobiDB-lite"/>
    </source>
</evidence>
<comment type="caution">
    <text evidence="2">The sequence shown here is derived from an EMBL/GenBank/DDBJ whole genome shotgun (WGS) entry which is preliminary data.</text>
</comment>
<keyword evidence="3" id="KW-1185">Reference proteome</keyword>
<feature type="region of interest" description="Disordered" evidence="1">
    <location>
        <begin position="219"/>
        <end position="241"/>
    </location>
</feature>
<accession>A0A6G2BJZ0</accession>